<name>A0AAV6V866_9ARAC</name>
<evidence type="ECO:0000259" key="3">
    <source>
        <dbReference type="PROSITE" id="PS50157"/>
    </source>
</evidence>
<keyword evidence="5" id="KW-1185">Reference proteome</keyword>
<dbReference type="GO" id="GO:0008270">
    <property type="term" value="F:zinc ion binding"/>
    <property type="evidence" value="ECO:0007669"/>
    <property type="project" value="UniProtKB-KW"/>
</dbReference>
<dbReference type="SUPFAM" id="SSF57667">
    <property type="entry name" value="beta-beta-alpha zinc fingers"/>
    <property type="match status" value="1"/>
</dbReference>
<feature type="region of interest" description="Disordered" evidence="2">
    <location>
        <begin position="44"/>
        <end position="72"/>
    </location>
</feature>
<evidence type="ECO:0000256" key="1">
    <source>
        <dbReference type="PROSITE-ProRule" id="PRU00042"/>
    </source>
</evidence>
<protein>
    <recommendedName>
        <fullName evidence="3">C2H2-type domain-containing protein</fullName>
    </recommendedName>
</protein>
<dbReference type="EMBL" id="JAFNEN010000152">
    <property type="protein sequence ID" value="KAG8191786.1"/>
    <property type="molecule type" value="Genomic_DNA"/>
</dbReference>
<dbReference type="InterPro" id="IPR013087">
    <property type="entry name" value="Znf_C2H2_type"/>
</dbReference>
<evidence type="ECO:0000313" key="4">
    <source>
        <dbReference type="EMBL" id="KAG8191786.1"/>
    </source>
</evidence>
<keyword evidence="1" id="KW-0862">Zinc</keyword>
<sequence>MYGKDLPSTSAGPQPKALSPPATPTFAHVCPKCPKTFVRKDALTRHLATHNKQVKRPQPRPQPLASVSGTKRRRVEKVSDVFTTRTIYPTQEVAEDLLLFQEEARPQIVAILEEDLTAKGPIK</sequence>
<proteinExistence type="predicted"/>
<keyword evidence="1" id="KW-0863">Zinc-finger</keyword>
<feature type="domain" description="C2H2-type" evidence="3">
    <location>
        <begin position="28"/>
        <end position="55"/>
    </location>
</feature>
<accession>A0AAV6V866</accession>
<reference evidence="4 5" key="1">
    <citation type="journal article" date="2022" name="Nat. Ecol. Evol.">
        <title>A masculinizing supergene underlies an exaggerated male reproductive morph in a spider.</title>
        <authorList>
            <person name="Hendrickx F."/>
            <person name="De Corte Z."/>
            <person name="Sonet G."/>
            <person name="Van Belleghem S.M."/>
            <person name="Kostlbacher S."/>
            <person name="Vangestel C."/>
        </authorList>
    </citation>
    <scope>NUCLEOTIDE SEQUENCE [LARGE SCALE GENOMIC DNA]</scope>
    <source>
        <strain evidence="4">W744_W776</strain>
    </source>
</reference>
<dbReference type="SMART" id="SM00355">
    <property type="entry name" value="ZnF_C2H2"/>
    <property type="match status" value="1"/>
</dbReference>
<feature type="region of interest" description="Disordered" evidence="2">
    <location>
        <begin position="1"/>
        <end position="24"/>
    </location>
</feature>
<dbReference type="PROSITE" id="PS00028">
    <property type="entry name" value="ZINC_FINGER_C2H2_1"/>
    <property type="match status" value="1"/>
</dbReference>
<comment type="caution">
    <text evidence="4">The sequence shown here is derived from an EMBL/GenBank/DDBJ whole genome shotgun (WGS) entry which is preliminary data.</text>
</comment>
<dbReference type="InterPro" id="IPR036236">
    <property type="entry name" value="Znf_C2H2_sf"/>
</dbReference>
<evidence type="ECO:0000256" key="2">
    <source>
        <dbReference type="SAM" id="MobiDB-lite"/>
    </source>
</evidence>
<dbReference type="Pfam" id="PF00096">
    <property type="entry name" value="zf-C2H2"/>
    <property type="match status" value="1"/>
</dbReference>
<gene>
    <name evidence="4" type="ORF">JTE90_026821</name>
</gene>
<dbReference type="AlphaFoldDB" id="A0AAV6V866"/>
<feature type="compositionally biased region" description="Basic residues" evidence="2">
    <location>
        <begin position="47"/>
        <end position="58"/>
    </location>
</feature>
<keyword evidence="1" id="KW-0479">Metal-binding</keyword>
<dbReference type="Gene3D" id="3.30.160.60">
    <property type="entry name" value="Classic Zinc Finger"/>
    <property type="match status" value="1"/>
</dbReference>
<dbReference type="PROSITE" id="PS50157">
    <property type="entry name" value="ZINC_FINGER_C2H2_2"/>
    <property type="match status" value="1"/>
</dbReference>
<dbReference type="Proteomes" id="UP000827092">
    <property type="component" value="Unassembled WGS sequence"/>
</dbReference>
<evidence type="ECO:0000313" key="5">
    <source>
        <dbReference type="Proteomes" id="UP000827092"/>
    </source>
</evidence>
<organism evidence="4 5">
    <name type="scientific">Oedothorax gibbosus</name>
    <dbReference type="NCBI Taxonomy" id="931172"/>
    <lineage>
        <taxon>Eukaryota</taxon>
        <taxon>Metazoa</taxon>
        <taxon>Ecdysozoa</taxon>
        <taxon>Arthropoda</taxon>
        <taxon>Chelicerata</taxon>
        <taxon>Arachnida</taxon>
        <taxon>Araneae</taxon>
        <taxon>Araneomorphae</taxon>
        <taxon>Entelegynae</taxon>
        <taxon>Araneoidea</taxon>
        <taxon>Linyphiidae</taxon>
        <taxon>Erigoninae</taxon>
        <taxon>Oedothorax</taxon>
    </lineage>
</organism>